<evidence type="ECO:0000313" key="2">
    <source>
        <dbReference type="RefSeq" id="XP_017859313.1"/>
    </source>
</evidence>
<name>A0ABM1NWH7_DROAR</name>
<reference evidence="1" key="2">
    <citation type="journal article" date="2016" name="G3 (Bethesda)">
        <title>Genome Evolution in Three Species of Cactophilic Drosophila.</title>
        <authorList>
            <person name="Sanchez-Flores A."/>
            <person name="Penazola F."/>
            <person name="Carpinteyro-Ponce J."/>
            <person name="Nazario-Yepiz N."/>
            <person name="Abreu-Goodger C."/>
            <person name="Machado C.A."/>
            <person name="Markow T.A."/>
        </authorList>
    </citation>
    <scope>NUCLEOTIDE SEQUENCE [LARGE SCALE GENOMIC DNA]</scope>
</reference>
<dbReference type="RefSeq" id="XP_017859313.1">
    <property type="nucleotide sequence ID" value="XM_018003824.1"/>
</dbReference>
<keyword evidence="1" id="KW-1185">Reference proteome</keyword>
<proteinExistence type="predicted"/>
<protein>
    <submittedName>
        <fullName evidence="2">Uncharacterized protein LOC108611295 isoform X1</fullName>
    </submittedName>
</protein>
<dbReference type="Proteomes" id="UP000694904">
    <property type="component" value="Chromosome 3"/>
</dbReference>
<dbReference type="GeneID" id="108611295"/>
<reference evidence="2" key="3">
    <citation type="submission" date="2025-08" db="UniProtKB">
        <authorList>
            <consortium name="RefSeq"/>
        </authorList>
    </citation>
    <scope>IDENTIFICATION</scope>
    <source>
        <tissue evidence="2">Whole organism</tissue>
    </source>
</reference>
<evidence type="ECO:0000313" key="1">
    <source>
        <dbReference type="Proteomes" id="UP000694904"/>
    </source>
</evidence>
<reference evidence="1" key="1">
    <citation type="journal article" date="1997" name="Nucleic Acids Res.">
        <title>tRNAscan-SE: a program for improved detection of transfer RNA genes in genomic sequence.</title>
        <authorList>
            <person name="Lowe T.M."/>
            <person name="Eddy S.R."/>
        </authorList>
    </citation>
    <scope>NUCLEOTIDE SEQUENCE [LARGE SCALE GENOMIC DNA]</scope>
</reference>
<sequence length="137" mass="15965">MDYFENAQIGGYRIEMPFPQLFYPEMNSVNKSFDQTAMSNMNNCGIQSDFYDNGVKSDIDHLQGDGCNMNYHQRHVTNNPFSYRCTERQSRRAREMRARNGLYYHSTPNDGCDKRSEYPQYAGDPMGQSITVNSLWQ</sequence>
<organism evidence="1 2">
    <name type="scientific">Drosophila arizonae</name>
    <name type="common">Fruit fly</name>
    <dbReference type="NCBI Taxonomy" id="7263"/>
    <lineage>
        <taxon>Eukaryota</taxon>
        <taxon>Metazoa</taxon>
        <taxon>Ecdysozoa</taxon>
        <taxon>Arthropoda</taxon>
        <taxon>Hexapoda</taxon>
        <taxon>Insecta</taxon>
        <taxon>Pterygota</taxon>
        <taxon>Neoptera</taxon>
        <taxon>Endopterygota</taxon>
        <taxon>Diptera</taxon>
        <taxon>Brachycera</taxon>
        <taxon>Muscomorpha</taxon>
        <taxon>Ephydroidea</taxon>
        <taxon>Drosophilidae</taxon>
        <taxon>Drosophila</taxon>
    </lineage>
</organism>
<gene>
    <name evidence="2" type="primary">LOC108611295</name>
</gene>
<accession>A0ABM1NWH7</accession>